<dbReference type="EMBL" id="JAMKPW020000015">
    <property type="protein sequence ID" value="KAK8210399.1"/>
    <property type="molecule type" value="Genomic_DNA"/>
</dbReference>
<comment type="caution">
    <text evidence="1">The sequence shown here is derived from an EMBL/GenBank/DDBJ whole genome shotgun (WGS) entry which is preliminary data.</text>
</comment>
<dbReference type="Proteomes" id="UP001320706">
    <property type="component" value="Unassembled WGS sequence"/>
</dbReference>
<accession>A0ACC3SF74</accession>
<proteinExistence type="predicted"/>
<evidence type="ECO:0000313" key="2">
    <source>
        <dbReference type="Proteomes" id="UP001320706"/>
    </source>
</evidence>
<keyword evidence="2" id="KW-1185">Reference proteome</keyword>
<sequence length="338" mass="36290">MNPYLVGVVKDAAKFTPAQTVKVVRRGNSTEIKKSSSSSSLQVAGYSALGMGTAGIAYAVSRSGKLSVPVPNIRGLDKILGKEHRFVQGVVLATAVCSALGFAVAHRIQAAASIQAGFSKYPPYKKAAIAAPSHFTTGFLAPKEYKKLTLVKKEVSFCNLESVLIPAYHAAGTKRCLHTVYLGIMGMSLDAIETHKYRSRGLDVLSPDVICRDQAHGIARVRYGPTVGLQFAGEDFLRPKKPHGRGWILPALLEVPCLGTFDCNGRIATRTYGPASRDLGRTAAMLNSRRLERLTMSATWSPPKGYENRPVAVLGGGVLGRRIGKQLPSSAARREADK</sequence>
<organism evidence="1 2">
    <name type="scientific">Zalaria obscura</name>
    <dbReference type="NCBI Taxonomy" id="2024903"/>
    <lineage>
        <taxon>Eukaryota</taxon>
        <taxon>Fungi</taxon>
        <taxon>Dikarya</taxon>
        <taxon>Ascomycota</taxon>
        <taxon>Pezizomycotina</taxon>
        <taxon>Dothideomycetes</taxon>
        <taxon>Dothideomycetidae</taxon>
        <taxon>Dothideales</taxon>
        <taxon>Zalariaceae</taxon>
        <taxon>Zalaria</taxon>
    </lineage>
</organism>
<protein>
    <submittedName>
        <fullName evidence="1">Uncharacterized protein</fullName>
    </submittedName>
</protein>
<name>A0ACC3SF74_9PEZI</name>
<gene>
    <name evidence="1" type="ORF">M8818_003569</name>
</gene>
<reference evidence="1" key="1">
    <citation type="submission" date="2024-02" db="EMBL/GenBank/DDBJ databases">
        <title>Metagenome Assembled Genome of Zalaria obscura JY119.</title>
        <authorList>
            <person name="Vighnesh L."/>
            <person name="Jagadeeshwari U."/>
            <person name="Venkata Ramana C."/>
            <person name="Sasikala C."/>
        </authorList>
    </citation>
    <scope>NUCLEOTIDE SEQUENCE</scope>
    <source>
        <strain evidence="1">JY119</strain>
    </source>
</reference>
<evidence type="ECO:0000313" key="1">
    <source>
        <dbReference type="EMBL" id="KAK8210399.1"/>
    </source>
</evidence>